<comment type="similarity">
    <text evidence="2">Belongs to the isochorismate synthase family.</text>
</comment>
<dbReference type="GO" id="GO:0009697">
    <property type="term" value="P:salicylic acid biosynthetic process"/>
    <property type="evidence" value="ECO:0007669"/>
    <property type="project" value="TreeGrafter"/>
</dbReference>
<evidence type="ECO:0000256" key="1">
    <source>
        <dbReference type="ARBA" id="ARBA00000799"/>
    </source>
</evidence>
<organism evidence="7 8">
    <name type="scientific">Lysinibacillus sphaericus CBAM5</name>
    <dbReference type="NCBI Taxonomy" id="1400869"/>
    <lineage>
        <taxon>Bacteria</taxon>
        <taxon>Bacillati</taxon>
        <taxon>Bacillota</taxon>
        <taxon>Bacilli</taxon>
        <taxon>Bacillales</taxon>
        <taxon>Bacillaceae</taxon>
        <taxon>Lysinibacillus</taxon>
    </lineage>
</organism>
<comment type="catalytic activity">
    <reaction evidence="1">
        <text>chorismate = isochorismate</text>
        <dbReference type="Rhea" id="RHEA:18985"/>
        <dbReference type="ChEBI" id="CHEBI:29748"/>
        <dbReference type="ChEBI" id="CHEBI:29780"/>
        <dbReference type="EC" id="5.4.4.2"/>
    </reaction>
</comment>
<protein>
    <recommendedName>
        <fullName evidence="3">isochorismate synthase</fullName>
        <ecNumber evidence="3">5.4.4.2</ecNumber>
    </recommendedName>
    <alternativeName>
        <fullName evidence="5">Isochorismate mutase</fullName>
    </alternativeName>
</protein>
<dbReference type="NCBIfam" id="TIGR00543">
    <property type="entry name" value="isochor_syn"/>
    <property type="match status" value="1"/>
</dbReference>
<dbReference type="PANTHER" id="PTHR42839:SF1">
    <property type="entry name" value="ISOCHORISMATE SYNTHASE MENF"/>
    <property type="match status" value="1"/>
</dbReference>
<evidence type="ECO:0000256" key="2">
    <source>
        <dbReference type="ARBA" id="ARBA00005297"/>
    </source>
</evidence>
<dbReference type="Pfam" id="PF00425">
    <property type="entry name" value="Chorismate_bind"/>
    <property type="match status" value="1"/>
</dbReference>
<dbReference type="Gene3D" id="3.60.120.10">
    <property type="entry name" value="Anthranilate synthase"/>
    <property type="match status" value="1"/>
</dbReference>
<dbReference type="Proteomes" id="UP000023555">
    <property type="component" value="Unassembled WGS sequence"/>
</dbReference>
<evidence type="ECO:0000259" key="6">
    <source>
        <dbReference type="Pfam" id="PF00425"/>
    </source>
</evidence>
<dbReference type="InterPro" id="IPR015890">
    <property type="entry name" value="Chorismate_C"/>
</dbReference>
<evidence type="ECO:0000256" key="5">
    <source>
        <dbReference type="ARBA" id="ARBA00041564"/>
    </source>
</evidence>
<sequence>MYIATTEVIFMQQKWYQATEVEVDSLGQSLHFYMETMEVSHLSALAFYTAGEECYKGERFYWQNREKTMTLVGLGHAHTIQNNKKNERFDAVEAEWKNLTKNCLKGQRELQPILFGGFTFDPQNNVAGEWTGFPEAYFALATFQLVIRDEKAYVSIHLLTQDQDGEAQFEALRKERDYLVHAAQVKEVKTYSKPEISSYFEPYKEPYLASIDQVTALIKQKKADKVVIARSLALQFKEQVTAPQVLSQIIHEQPESYLFGLEHEHLLFFGASPERLVKVEDGRAFSSCVAGSIKRGKTAEEDEAYGQSLLHDPKNGGEHQYVVDMIADTFRKNCVDINLPESPRLLKIRDIQHLYTPIEGQLNKDATILQLTKTLHPTPALGGVPRMEALAAIRKYEPMNRGLYAAPIGWLDAEGNGEFAVAIRSAALLHDKAYLYAGGGIVADSEPQSEYDETLVKFRPMLRALGGQLHE</sequence>
<evidence type="ECO:0000313" key="8">
    <source>
        <dbReference type="Proteomes" id="UP000023555"/>
    </source>
</evidence>
<dbReference type="AlphaFoldDB" id="W7S629"/>
<dbReference type="GO" id="GO:0008909">
    <property type="term" value="F:isochorismate synthase activity"/>
    <property type="evidence" value="ECO:0007669"/>
    <property type="project" value="UniProtKB-EC"/>
</dbReference>
<keyword evidence="4" id="KW-0413">Isomerase</keyword>
<dbReference type="HOGENOM" id="CLU_006493_8_4_9"/>
<dbReference type="EMBL" id="AYKQ01000010">
    <property type="protein sequence ID" value="EWH32158.1"/>
    <property type="molecule type" value="Genomic_DNA"/>
</dbReference>
<gene>
    <name evidence="7" type="ORF">P799_16530</name>
</gene>
<accession>W7S629</accession>
<evidence type="ECO:0000256" key="3">
    <source>
        <dbReference type="ARBA" id="ARBA00012824"/>
    </source>
</evidence>
<comment type="caution">
    <text evidence="7">The sequence shown here is derived from an EMBL/GenBank/DDBJ whole genome shotgun (WGS) entry which is preliminary data.</text>
</comment>
<evidence type="ECO:0000313" key="7">
    <source>
        <dbReference type="EMBL" id="EWH32158.1"/>
    </source>
</evidence>
<evidence type="ECO:0000256" key="4">
    <source>
        <dbReference type="ARBA" id="ARBA00023235"/>
    </source>
</evidence>
<reference evidence="7 8" key="1">
    <citation type="journal article" date="2015" name="Stand. Genomic Sci.">
        <title>Genome sequence and description of the mosquitocidal and heavy metal tolerant strain Lysinibacillus sphaericus CBAM5.</title>
        <authorList>
            <person name="Pena-Montenegro T.D."/>
            <person name="Lozano L."/>
            <person name="Dussan J."/>
        </authorList>
    </citation>
    <scope>NUCLEOTIDE SEQUENCE [LARGE SCALE GENOMIC DNA]</scope>
    <source>
        <strain evidence="7">CBAM5</strain>
    </source>
</reference>
<feature type="domain" description="Chorismate-utilising enzyme C-terminal" evidence="6">
    <location>
        <begin position="204"/>
        <end position="457"/>
    </location>
</feature>
<dbReference type="PANTHER" id="PTHR42839">
    <property type="entry name" value="ISOCHORISMATE SYNTHASE ENTC"/>
    <property type="match status" value="1"/>
</dbReference>
<name>W7S629_LYSSH</name>
<dbReference type="EC" id="5.4.4.2" evidence="3"/>
<dbReference type="SUPFAM" id="SSF56322">
    <property type="entry name" value="ADC synthase"/>
    <property type="match status" value="1"/>
</dbReference>
<dbReference type="InterPro" id="IPR004561">
    <property type="entry name" value="IsoChor_synthase"/>
</dbReference>
<dbReference type="InterPro" id="IPR005801">
    <property type="entry name" value="ADC_synthase"/>
</dbReference>
<proteinExistence type="inferred from homology"/>